<dbReference type="InterPro" id="IPR041706">
    <property type="entry name" value="YchF_N"/>
</dbReference>
<dbReference type="CDD" id="cd01900">
    <property type="entry name" value="YchF"/>
    <property type="match status" value="1"/>
</dbReference>
<dbReference type="PROSITE" id="PS51880">
    <property type="entry name" value="TGS"/>
    <property type="match status" value="1"/>
</dbReference>
<dbReference type="CDD" id="cd04867">
    <property type="entry name" value="TGS_YchF_OLA1"/>
    <property type="match status" value="1"/>
</dbReference>
<dbReference type="NCBIfam" id="TIGR00092">
    <property type="entry name" value="redox-regulated ATPase YchF"/>
    <property type="match status" value="1"/>
</dbReference>
<feature type="domain" description="OBG-type G" evidence="7">
    <location>
        <begin position="2"/>
        <end position="260"/>
    </location>
</feature>
<dbReference type="InterPro" id="IPR012676">
    <property type="entry name" value="TGS-like"/>
</dbReference>
<dbReference type="InterPro" id="IPR006073">
    <property type="entry name" value="GTP-bd"/>
</dbReference>
<proteinExistence type="inferred from homology"/>
<comment type="cofactor">
    <cofactor evidence="1">
        <name>Mg(2+)</name>
        <dbReference type="ChEBI" id="CHEBI:18420"/>
    </cofactor>
</comment>
<evidence type="ECO:0000256" key="4">
    <source>
        <dbReference type="ARBA" id="ARBA00022840"/>
    </source>
</evidence>
<evidence type="ECO:0000256" key="5">
    <source>
        <dbReference type="ARBA" id="ARBA00022842"/>
    </source>
</evidence>
<dbReference type="Gene3D" id="3.40.50.300">
    <property type="entry name" value="P-loop containing nucleotide triphosphate hydrolases"/>
    <property type="match status" value="1"/>
</dbReference>
<organism evidence="9 10">
    <name type="scientific">Oceanivirga miroungae</name>
    <dbReference type="NCBI Taxonomy" id="1130046"/>
    <lineage>
        <taxon>Bacteria</taxon>
        <taxon>Fusobacteriati</taxon>
        <taxon>Fusobacteriota</taxon>
        <taxon>Fusobacteriia</taxon>
        <taxon>Fusobacteriales</taxon>
        <taxon>Leptotrichiaceae</taxon>
        <taxon>Oceanivirga</taxon>
    </lineage>
</organism>
<sequence>MIGIGIVGLPNVGKSTLFNAITKSNNALSANYPFATIEPNIGTVSVPDKRMRELEKIINPKAVVEAVVKFVDIAGLVKGASKGEGLGNQFLTNIRNTEAICQVVRCFDNDDIIHVDGKVDPIRDIETINLELIFSDIETINRALQKQVKLVRANDKTAKALVEVLEKCKTHLESENLLNSLELDSDELELIKVYQFLTIKPMMYALNIAEDDLKDPESNKYVKLVREYIKDNKESDIVIFSAKVESELIDIDDEEMKMEFLKELGVSEPSLDRLISTGYRLLGLITFFTAGVKELRAWTIKNGTNAQNAASEIHTDISRGFIRAETVSYDKFIEDKGWQGAKANANVRLEGKEYIVKDGDVMYFRFNV</sequence>
<comment type="similarity">
    <text evidence="6">Belongs to the TRAFAC class OBG-HflX-like GTPase superfamily. OBG GTPase family. YchF/OLA1 subfamily.</text>
</comment>
<dbReference type="GO" id="GO:0046872">
    <property type="term" value="F:metal ion binding"/>
    <property type="evidence" value="ECO:0007669"/>
    <property type="project" value="UniProtKB-KW"/>
</dbReference>
<keyword evidence="10" id="KW-1185">Reference proteome</keyword>
<dbReference type="Pfam" id="PF01926">
    <property type="entry name" value="MMR_HSR1"/>
    <property type="match status" value="1"/>
</dbReference>
<keyword evidence="4 6" id="KW-0067">ATP-binding</keyword>
<dbReference type="GO" id="GO:0043023">
    <property type="term" value="F:ribosomal large subunit binding"/>
    <property type="evidence" value="ECO:0007669"/>
    <property type="project" value="UniProtKB-UniRule"/>
</dbReference>
<dbReference type="SUPFAM" id="SSF52540">
    <property type="entry name" value="P-loop containing nucleoside triphosphate hydrolases"/>
    <property type="match status" value="1"/>
</dbReference>
<name>A0A6I8M7L3_9FUSO</name>
<keyword evidence="5" id="KW-0460">Magnesium</keyword>
<dbReference type="Gene3D" id="3.10.20.30">
    <property type="match status" value="1"/>
</dbReference>
<gene>
    <name evidence="6" type="primary">ychF</name>
    <name evidence="9" type="ORF">OMES3154_00701</name>
</gene>
<dbReference type="AlphaFoldDB" id="A0A6I8M7L3"/>
<keyword evidence="2" id="KW-0479">Metal-binding</keyword>
<evidence type="ECO:0000256" key="1">
    <source>
        <dbReference type="ARBA" id="ARBA00001946"/>
    </source>
</evidence>
<dbReference type="PROSITE" id="PS51710">
    <property type="entry name" value="G_OBG"/>
    <property type="match status" value="1"/>
</dbReference>
<dbReference type="HAMAP" id="MF_00944">
    <property type="entry name" value="YchF_OLA1_ATPase"/>
    <property type="match status" value="1"/>
</dbReference>
<evidence type="ECO:0000313" key="9">
    <source>
        <dbReference type="EMBL" id="VWL85416.1"/>
    </source>
</evidence>
<dbReference type="RefSeq" id="WP_156683413.1">
    <property type="nucleotide sequence ID" value="NZ_CABWIB010000001.1"/>
</dbReference>
<dbReference type="GO" id="GO:0005737">
    <property type="term" value="C:cytoplasm"/>
    <property type="evidence" value="ECO:0007669"/>
    <property type="project" value="TreeGrafter"/>
</dbReference>
<protein>
    <recommendedName>
        <fullName evidence="6">Ribosome-binding ATPase YchF</fullName>
    </recommendedName>
</protein>
<dbReference type="InterPro" id="IPR012675">
    <property type="entry name" value="Beta-grasp_dom_sf"/>
</dbReference>
<reference evidence="9 10" key="1">
    <citation type="submission" date="2019-10" db="EMBL/GenBank/DDBJ databases">
        <authorList>
            <person name="Blom J."/>
        </authorList>
    </citation>
    <scope>NUCLEOTIDE SEQUENCE [LARGE SCALE GENOMIC DNA]</scope>
    <source>
        <strain evidence="9 10">ES3154-GLU</strain>
    </source>
</reference>
<evidence type="ECO:0000256" key="3">
    <source>
        <dbReference type="ARBA" id="ARBA00022741"/>
    </source>
</evidence>
<dbReference type="GO" id="GO:0016887">
    <property type="term" value="F:ATP hydrolysis activity"/>
    <property type="evidence" value="ECO:0007669"/>
    <property type="project" value="UniProtKB-UniRule"/>
</dbReference>
<dbReference type="InterPro" id="IPR027417">
    <property type="entry name" value="P-loop_NTPase"/>
</dbReference>
<dbReference type="InterPro" id="IPR004396">
    <property type="entry name" value="ATPase_YchF/OLA1"/>
</dbReference>
<dbReference type="FunFam" id="1.10.150.300:FF:000001">
    <property type="entry name" value="Ribosome-binding ATPase YchF"/>
    <property type="match status" value="1"/>
</dbReference>
<evidence type="ECO:0000259" key="7">
    <source>
        <dbReference type="PROSITE" id="PS51710"/>
    </source>
</evidence>
<dbReference type="PANTHER" id="PTHR23305:SF18">
    <property type="entry name" value="OBG-TYPE G DOMAIN-CONTAINING PROTEIN"/>
    <property type="match status" value="1"/>
</dbReference>
<dbReference type="FunFam" id="3.10.20.30:FF:000001">
    <property type="entry name" value="Ribosome-binding ATPase YchF"/>
    <property type="match status" value="1"/>
</dbReference>
<dbReference type="PIRSF" id="PIRSF006641">
    <property type="entry name" value="CHP00092"/>
    <property type="match status" value="1"/>
</dbReference>
<dbReference type="Proteomes" id="UP000419017">
    <property type="component" value="Unassembled WGS sequence"/>
</dbReference>
<feature type="domain" description="TGS" evidence="8">
    <location>
        <begin position="283"/>
        <end position="366"/>
    </location>
</feature>
<evidence type="ECO:0000256" key="6">
    <source>
        <dbReference type="HAMAP-Rule" id="MF_00944"/>
    </source>
</evidence>
<dbReference type="EMBL" id="CABWIB010000001">
    <property type="protein sequence ID" value="VWL85416.1"/>
    <property type="molecule type" value="Genomic_DNA"/>
</dbReference>
<dbReference type="GO" id="GO:0005524">
    <property type="term" value="F:ATP binding"/>
    <property type="evidence" value="ECO:0007669"/>
    <property type="project" value="UniProtKB-UniRule"/>
</dbReference>
<dbReference type="InterPro" id="IPR031167">
    <property type="entry name" value="G_OBG"/>
</dbReference>
<dbReference type="InterPro" id="IPR013029">
    <property type="entry name" value="YchF_C"/>
</dbReference>
<evidence type="ECO:0000313" key="10">
    <source>
        <dbReference type="Proteomes" id="UP000419017"/>
    </source>
</evidence>
<dbReference type="PRINTS" id="PR00326">
    <property type="entry name" value="GTP1OBG"/>
</dbReference>
<evidence type="ECO:0000259" key="8">
    <source>
        <dbReference type="PROSITE" id="PS51880"/>
    </source>
</evidence>
<dbReference type="PANTHER" id="PTHR23305">
    <property type="entry name" value="OBG GTPASE FAMILY"/>
    <property type="match status" value="1"/>
</dbReference>
<accession>A0A6I8M7L3</accession>
<dbReference type="Pfam" id="PF06071">
    <property type="entry name" value="YchF-GTPase_C"/>
    <property type="match status" value="1"/>
</dbReference>
<evidence type="ECO:0000256" key="2">
    <source>
        <dbReference type="ARBA" id="ARBA00022723"/>
    </source>
</evidence>
<dbReference type="InterPro" id="IPR023192">
    <property type="entry name" value="TGS-like_dom_sf"/>
</dbReference>
<dbReference type="SUPFAM" id="SSF81271">
    <property type="entry name" value="TGS-like"/>
    <property type="match status" value="1"/>
</dbReference>
<dbReference type="InterPro" id="IPR004095">
    <property type="entry name" value="TGS"/>
</dbReference>
<dbReference type="Gene3D" id="1.10.150.300">
    <property type="entry name" value="TGS-like domain"/>
    <property type="match status" value="1"/>
</dbReference>
<comment type="function">
    <text evidence="6">ATPase that binds to both the 70S ribosome and the 50S ribosomal subunit in a nucleotide-independent manner.</text>
</comment>
<feature type="binding site" evidence="6">
    <location>
        <begin position="11"/>
        <end position="16"/>
    </location>
    <ligand>
        <name>ATP</name>
        <dbReference type="ChEBI" id="CHEBI:30616"/>
    </ligand>
</feature>
<dbReference type="GO" id="GO:0005525">
    <property type="term" value="F:GTP binding"/>
    <property type="evidence" value="ECO:0007669"/>
    <property type="project" value="InterPro"/>
</dbReference>
<keyword evidence="3 6" id="KW-0547">Nucleotide-binding</keyword>